<dbReference type="Pfam" id="PF02901">
    <property type="entry name" value="PFL-like"/>
    <property type="match status" value="1"/>
</dbReference>
<name>A0A2L1GKL2_9BACT</name>
<gene>
    <name evidence="6" type="ORF">CAY53_00670</name>
</gene>
<keyword evidence="1 3" id="KW-0556">Organic radical</keyword>
<dbReference type="GO" id="GO:0005829">
    <property type="term" value="C:cytosol"/>
    <property type="evidence" value="ECO:0007669"/>
    <property type="project" value="TreeGrafter"/>
</dbReference>
<dbReference type="Pfam" id="PF01228">
    <property type="entry name" value="Gly_radical"/>
    <property type="match status" value="1"/>
</dbReference>
<evidence type="ECO:0000313" key="6">
    <source>
        <dbReference type="EMBL" id="AVD70176.1"/>
    </source>
</evidence>
<feature type="domain" description="Glycine radical" evidence="4">
    <location>
        <begin position="687"/>
        <end position="808"/>
    </location>
</feature>
<keyword evidence="2" id="KW-0456">Lyase</keyword>
<dbReference type="PROSITE" id="PS51149">
    <property type="entry name" value="GLY_RADICAL_2"/>
    <property type="match status" value="1"/>
</dbReference>
<keyword evidence="7" id="KW-1185">Reference proteome</keyword>
<sequence length="813" mass="91340">MGIKQPRGYAIDWSTLEQRITDLKASLLDTSQNMDPERLQYLVETYEECKGESVFITRARLFEKVLTNKKIYLDGNPIVGSLAGGTAMIYAYPEWQCNWIKDDLDSDKLALSSLGEVRFSDDTKETLKKVYKTWKGKTTYDRANKMYKELYGKNAELLVKCGWIYPVNDNSTGSGVADYPVVLQKGIRGLLEDVDAAYQALPKHATNWRKIEFYRACKIALNAVITYAHRYADLAEESARAETDPQKQAELMEIAEVCRQVPELPPRNFREAIQSFWFTHCCIEIEQCGCGHSLGRYGQYMYPFYKKDIDAGTLTRDQALTLLKCQWVKHLEIAVYQGDAYAKAFSGHTGQTISLGGYTADGDDASNELEMLLMDTQIAMHNIQPTLALFYTPKMKPEYLEKAVDVVRHGTGQPQFMNMDAAVARSLVRFASRGITLDEARTLPVIFGCVGTGIQGKGSYVTFEGQPNLAKLVEFVMYNGFDPHTRKQVFPEVKAAEDCATFEELYQTLLVHMDHAYDAQRKISDLGNSTREEIVPNIFRSCLLDGCIESGLCEEAGGPRYSQSLCITSTGIDAVNSLYGIKHLIYDTKKLSWAQLKEALAANFEGFAEIQKMCYEAPKHGNDIEDVDQLTRRFFRDVERIYRSHGPDYFGYEAHMDPFSLSYHNYFAPMTGALPNGRRKGVALTDASVSAMPGTDTHGSTALIKSAARAIDTVRNNCNHMNMKFLPSALEGPAGSRMLLNLIKTYFDLGGGHIQFNCVSSETLRDAKVKPQDYKDLVVRVAGFSSYFTRLYEGVQDEIIKRTEYNNQGEGAA</sequence>
<evidence type="ECO:0000256" key="2">
    <source>
        <dbReference type="ARBA" id="ARBA00023239"/>
    </source>
</evidence>
<dbReference type="GO" id="GO:0016829">
    <property type="term" value="F:lyase activity"/>
    <property type="evidence" value="ECO:0007669"/>
    <property type="project" value="UniProtKB-KW"/>
</dbReference>
<protein>
    <submittedName>
        <fullName evidence="6">Glycyl radical enzyme</fullName>
    </submittedName>
</protein>
<dbReference type="SUPFAM" id="SSF51998">
    <property type="entry name" value="PFL-like glycyl radical enzymes"/>
    <property type="match status" value="1"/>
</dbReference>
<dbReference type="Gene3D" id="3.20.70.20">
    <property type="match status" value="1"/>
</dbReference>
<dbReference type="PANTHER" id="PTHR43641:SF2">
    <property type="entry name" value="DEHYDRATASE YBIW-RELATED"/>
    <property type="match status" value="1"/>
</dbReference>
<dbReference type="PANTHER" id="PTHR43641">
    <property type="entry name" value="FORMATE ACETYLTRANSFERASE 3-RELATED"/>
    <property type="match status" value="1"/>
</dbReference>
<dbReference type="OrthoDB" id="9803969at2"/>
<dbReference type="Proteomes" id="UP000239867">
    <property type="component" value="Chromosome"/>
</dbReference>
<evidence type="ECO:0000313" key="7">
    <source>
        <dbReference type="Proteomes" id="UP000239867"/>
    </source>
</evidence>
<dbReference type="KEGG" id="deo:CAY53_00670"/>
<dbReference type="AlphaFoldDB" id="A0A2L1GKL2"/>
<feature type="domain" description="PFL" evidence="5">
    <location>
        <begin position="18"/>
        <end position="679"/>
    </location>
</feature>
<evidence type="ECO:0000256" key="1">
    <source>
        <dbReference type="ARBA" id="ARBA00022818"/>
    </source>
</evidence>
<evidence type="ECO:0000259" key="5">
    <source>
        <dbReference type="PROSITE" id="PS51554"/>
    </source>
</evidence>
<dbReference type="InterPro" id="IPR004184">
    <property type="entry name" value="PFL_dom"/>
</dbReference>
<dbReference type="EMBL" id="CP021255">
    <property type="protein sequence ID" value="AVD70176.1"/>
    <property type="molecule type" value="Genomic_DNA"/>
</dbReference>
<dbReference type="InterPro" id="IPR001150">
    <property type="entry name" value="Gly_radical"/>
</dbReference>
<dbReference type="RefSeq" id="WP_104935502.1">
    <property type="nucleotide sequence ID" value="NZ_CP021255.1"/>
</dbReference>
<evidence type="ECO:0000259" key="4">
    <source>
        <dbReference type="PROSITE" id="PS51149"/>
    </source>
</evidence>
<evidence type="ECO:0000256" key="3">
    <source>
        <dbReference type="PROSITE-ProRule" id="PRU00493"/>
    </source>
</evidence>
<accession>A0A2L1GKL2</accession>
<reference evidence="6 7" key="1">
    <citation type="journal article" date="2018" name="MBio">
        <title>Insights into the evolution of host association through the isolation and characterization of a novel human periodontal pathobiont, Desulfobulbus oralis.</title>
        <authorList>
            <person name="Cross K.L."/>
            <person name="Chirania P."/>
            <person name="Xiong W."/>
            <person name="Beall C.J."/>
            <person name="Elkins J.G."/>
            <person name="Giannone R.J."/>
            <person name="Griffen A.L."/>
            <person name="Guss A.M."/>
            <person name="Hettich R.L."/>
            <person name="Joshi S.S."/>
            <person name="Mokrzan E.M."/>
            <person name="Martin R.K."/>
            <person name="Zhulin I.B."/>
            <person name="Leys E.J."/>
            <person name="Podar M."/>
        </authorList>
    </citation>
    <scope>NUCLEOTIDE SEQUENCE [LARGE SCALE GENOMIC DNA]</scope>
    <source>
        <strain evidence="6 7">ORNL</strain>
    </source>
</reference>
<dbReference type="PROSITE" id="PS51554">
    <property type="entry name" value="PFL"/>
    <property type="match status" value="1"/>
</dbReference>
<feature type="modified residue" description="Glycine radical" evidence="3">
    <location>
        <position position="783"/>
    </location>
</feature>
<organism evidence="6 7">
    <name type="scientific">Desulfobulbus oralis</name>
    <dbReference type="NCBI Taxonomy" id="1986146"/>
    <lineage>
        <taxon>Bacteria</taxon>
        <taxon>Pseudomonadati</taxon>
        <taxon>Thermodesulfobacteriota</taxon>
        <taxon>Desulfobulbia</taxon>
        <taxon>Desulfobulbales</taxon>
        <taxon>Desulfobulbaceae</taxon>
        <taxon>Desulfobulbus</taxon>
    </lineage>
</organism>
<dbReference type="InterPro" id="IPR051215">
    <property type="entry name" value="GRE"/>
</dbReference>
<proteinExistence type="predicted"/>